<comment type="caution">
    <text evidence="2">The sequence shown here is derived from an EMBL/GenBank/DDBJ whole genome shotgun (WGS) entry which is preliminary data.</text>
</comment>
<keyword evidence="1" id="KW-0472">Membrane</keyword>
<keyword evidence="1" id="KW-1133">Transmembrane helix</keyword>
<keyword evidence="1" id="KW-0812">Transmembrane</keyword>
<dbReference type="EMBL" id="PIQO01000019">
    <property type="protein sequence ID" value="PKR83333.1"/>
    <property type="molecule type" value="Genomic_DNA"/>
</dbReference>
<protein>
    <submittedName>
        <fullName evidence="2">Uncharacterized protein</fullName>
    </submittedName>
</protein>
<accession>A0A2N3LFN4</accession>
<dbReference type="AlphaFoldDB" id="A0A2N3LFN4"/>
<organism evidence="2 3">
    <name type="scientific">Heyndrickxia camelliae</name>
    <dbReference type="NCBI Taxonomy" id="1707093"/>
    <lineage>
        <taxon>Bacteria</taxon>
        <taxon>Bacillati</taxon>
        <taxon>Bacillota</taxon>
        <taxon>Bacilli</taxon>
        <taxon>Bacillales</taxon>
        <taxon>Bacillaceae</taxon>
        <taxon>Heyndrickxia</taxon>
    </lineage>
</organism>
<evidence type="ECO:0000313" key="3">
    <source>
        <dbReference type="Proteomes" id="UP000233440"/>
    </source>
</evidence>
<feature type="transmembrane region" description="Helical" evidence="1">
    <location>
        <begin position="43"/>
        <end position="64"/>
    </location>
</feature>
<dbReference type="Proteomes" id="UP000233440">
    <property type="component" value="Unassembled WGS sequence"/>
</dbReference>
<sequence>MMMVAYILVAFVGIAALVGTLMVAGKADANYSTATKGNLTRILFMYIILGIIVIIGAIVVGIYLI</sequence>
<gene>
    <name evidence="2" type="ORF">CWO92_19325</name>
</gene>
<evidence type="ECO:0000256" key="1">
    <source>
        <dbReference type="SAM" id="Phobius"/>
    </source>
</evidence>
<dbReference type="RefSeq" id="WP_101355851.1">
    <property type="nucleotide sequence ID" value="NZ_PIQO01000019.1"/>
</dbReference>
<keyword evidence="3" id="KW-1185">Reference proteome</keyword>
<name>A0A2N3LFN4_9BACI</name>
<reference evidence="2 3" key="1">
    <citation type="submission" date="2017-11" db="EMBL/GenBank/DDBJ databases">
        <title>Bacillus camelliae sp. nov., isolated from pu'er tea.</title>
        <authorList>
            <person name="Niu L."/>
        </authorList>
    </citation>
    <scope>NUCLEOTIDE SEQUENCE [LARGE SCALE GENOMIC DNA]</scope>
    <source>
        <strain evidence="2 3">7578-1</strain>
    </source>
</reference>
<evidence type="ECO:0000313" key="2">
    <source>
        <dbReference type="EMBL" id="PKR83333.1"/>
    </source>
</evidence>
<proteinExistence type="predicted"/>